<evidence type="ECO:0000259" key="4">
    <source>
        <dbReference type="Pfam" id="PF00535"/>
    </source>
</evidence>
<evidence type="ECO:0000256" key="3">
    <source>
        <dbReference type="ARBA" id="ARBA00022679"/>
    </source>
</evidence>
<dbReference type="GO" id="GO:0006506">
    <property type="term" value="P:GPI anchor biosynthetic process"/>
    <property type="evidence" value="ECO:0007669"/>
    <property type="project" value="TreeGrafter"/>
</dbReference>
<organism evidence="5">
    <name type="scientific">freshwater metagenome</name>
    <dbReference type="NCBI Taxonomy" id="449393"/>
    <lineage>
        <taxon>unclassified sequences</taxon>
        <taxon>metagenomes</taxon>
        <taxon>ecological metagenomes</taxon>
    </lineage>
</organism>
<protein>
    <submittedName>
        <fullName evidence="5">Unannotated protein</fullName>
    </submittedName>
</protein>
<evidence type="ECO:0000313" key="5">
    <source>
        <dbReference type="EMBL" id="CAB4796084.1"/>
    </source>
</evidence>
<dbReference type="SUPFAM" id="SSF53448">
    <property type="entry name" value="Nucleotide-diphospho-sugar transferases"/>
    <property type="match status" value="1"/>
</dbReference>
<keyword evidence="2" id="KW-0328">Glycosyltransferase</keyword>
<dbReference type="InterPro" id="IPR001173">
    <property type="entry name" value="Glyco_trans_2-like"/>
</dbReference>
<dbReference type="CDD" id="cd02440">
    <property type="entry name" value="AdoMet_MTases"/>
    <property type="match status" value="1"/>
</dbReference>
<feature type="domain" description="Glycosyltransferase 2-like" evidence="4">
    <location>
        <begin position="19"/>
        <end position="190"/>
    </location>
</feature>
<dbReference type="EMBL" id="CAFAAG010000076">
    <property type="protein sequence ID" value="CAB4796084.1"/>
    <property type="molecule type" value="Genomic_DNA"/>
</dbReference>
<dbReference type="AlphaFoldDB" id="A0A6J6XKC3"/>
<evidence type="ECO:0000256" key="1">
    <source>
        <dbReference type="ARBA" id="ARBA00006739"/>
    </source>
</evidence>
<dbReference type="Pfam" id="PF13489">
    <property type="entry name" value="Methyltransf_23"/>
    <property type="match status" value="1"/>
</dbReference>
<dbReference type="Gene3D" id="3.40.50.150">
    <property type="entry name" value="Vaccinia Virus protein VP39"/>
    <property type="match status" value="1"/>
</dbReference>
<reference evidence="5" key="1">
    <citation type="submission" date="2020-05" db="EMBL/GenBank/DDBJ databases">
        <authorList>
            <person name="Chiriac C."/>
            <person name="Salcher M."/>
            <person name="Ghai R."/>
            <person name="Kavagutti S V."/>
        </authorList>
    </citation>
    <scope>NUCLEOTIDE SEQUENCE</scope>
</reference>
<dbReference type="GO" id="GO:0016020">
    <property type="term" value="C:membrane"/>
    <property type="evidence" value="ECO:0007669"/>
    <property type="project" value="GOC"/>
</dbReference>
<dbReference type="InterPro" id="IPR039528">
    <property type="entry name" value="DPM1-like"/>
</dbReference>
<dbReference type="GO" id="GO:0035269">
    <property type="term" value="P:protein O-linked glycosylation via mannose"/>
    <property type="evidence" value="ECO:0007669"/>
    <property type="project" value="TreeGrafter"/>
</dbReference>
<evidence type="ECO:0000256" key="2">
    <source>
        <dbReference type="ARBA" id="ARBA00022676"/>
    </source>
</evidence>
<comment type="similarity">
    <text evidence="1">Belongs to the glycosyltransferase 2 family.</text>
</comment>
<dbReference type="GO" id="GO:0004582">
    <property type="term" value="F:dolichyl-phosphate beta-D-mannosyltransferase activity"/>
    <property type="evidence" value="ECO:0007669"/>
    <property type="project" value="InterPro"/>
</dbReference>
<keyword evidence="3" id="KW-0808">Transferase</keyword>
<dbReference type="PANTHER" id="PTHR43398">
    <property type="entry name" value="DOLICHOL-PHOSPHATE MANNOSYLTRANSFERASE SUBUNIT 1"/>
    <property type="match status" value="1"/>
</dbReference>
<dbReference type="InterPro" id="IPR029063">
    <property type="entry name" value="SAM-dependent_MTases_sf"/>
</dbReference>
<dbReference type="InterPro" id="IPR029044">
    <property type="entry name" value="Nucleotide-diphossugar_trans"/>
</dbReference>
<gene>
    <name evidence="5" type="ORF">UFOPK2975_00969</name>
</gene>
<name>A0A6J6XKC3_9ZZZZ</name>
<dbReference type="Gene3D" id="3.90.550.10">
    <property type="entry name" value="Spore Coat Polysaccharide Biosynthesis Protein SpsA, Chain A"/>
    <property type="match status" value="1"/>
</dbReference>
<dbReference type="Pfam" id="PF00535">
    <property type="entry name" value="Glycos_transf_2"/>
    <property type="match status" value="1"/>
</dbReference>
<proteinExistence type="inferred from homology"/>
<accession>A0A6J6XKC3</accession>
<sequence length="515" mass="56507">MDIDQQLSEDHMGKKGIILLATLGERQTIRYVLEEVAESIRTLGASQHQLDVLIVDDSRDTEFNEHVAEVFGTLGIRGKVIDGPHRGLGAAILHGFDAALQDQDVSYVVNLDADGQHDARQMPDLVRSHFVTKSLITIGSRWTKGGSAPGLTWQRKILSRVSAIMLHRVGVPSAIKDPTTSFRVYSRQALELSCREVIDFSGYAFFGGIIAVAASQGLKITEVPIHFRPRLGGESKMQLTRIAETAGQLWSISSRAEMLRRRRSIALKFGGSGHTDASGVIKDHDVMVCAEAKTAKHLVTHLSSYLTGDVLDVGAGSGSFSGHIADVAHELTCIEPVETYFVELKQKISGLSNAQVFFGTLQDFSQQQSSPSGTKKFDAVFYAHVVEHIHSDVEELVRARKQLKHDGRAIIVVPSLPRLYGSVDSLSGHFRRFTRRELIAVANAAGFEVESIRYFNPLAILPYWLLYRVVGVKSVSSGQLGFYDRAIVPLAYKIIGLFGGKIPGINLIAILKNPQ</sequence>
<dbReference type="SUPFAM" id="SSF53335">
    <property type="entry name" value="S-adenosyl-L-methionine-dependent methyltransferases"/>
    <property type="match status" value="1"/>
</dbReference>
<dbReference type="PANTHER" id="PTHR43398:SF1">
    <property type="entry name" value="DOLICHOL-PHOSPHATE MANNOSYLTRANSFERASE SUBUNIT 1"/>
    <property type="match status" value="1"/>
</dbReference>
<dbReference type="GO" id="GO:0006488">
    <property type="term" value="P:dolichol-linked oligosaccharide biosynthetic process"/>
    <property type="evidence" value="ECO:0007669"/>
    <property type="project" value="TreeGrafter"/>
</dbReference>